<evidence type="ECO:0000256" key="1">
    <source>
        <dbReference type="SAM" id="MobiDB-lite"/>
    </source>
</evidence>
<feature type="region of interest" description="Disordered" evidence="1">
    <location>
        <begin position="1"/>
        <end position="65"/>
    </location>
</feature>
<protein>
    <submittedName>
        <fullName evidence="2">Uncharacterized protein</fullName>
    </submittedName>
</protein>
<dbReference type="Proteomes" id="UP000265515">
    <property type="component" value="Unassembled WGS sequence"/>
</dbReference>
<feature type="region of interest" description="Disordered" evidence="1">
    <location>
        <begin position="86"/>
        <end position="136"/>
    </location>
</feature>
<accession>A0A388L6B8</accession>
<feature type="compositionally biased region" description="Basic and acidic residues" evidence="1">
    <location>
        <begin position="37"/>
        <end position="47"/>
    </location>
</feature>
<keyword evidence="3" id="KW-1185">Reference proteome</keyword>
<reference evidence="2 3" key="1">
    <citation type="journal article" date="2018" name="Cell">
        <title>The Chara Genome: Secondary Complexity and Implications for Plant Terrestrialization.</title>
        <authorList>
            <person name="Nishiyama T."/>
            <person name="Sakayama H."/>
            <person name="Vries J.D."/>
            <person name="Buschmann H."/>
            <person name="Saint-Marcoux D."/>
            <person name="Ullrich K.K."/>
            <person name="Haas F.B."/>
            <person name="Vanderstraeten L."/>
            <person name="Becker D."/>
            <person name="Lang D."/>
            <person name="Vosolsobe S."/>
            <person name="Rombauts S."/>
            <person name="Wilhelmsson P.K.I."/>
            <person name="Janitza P."/>
            <person name="Kern R."/>
            <person name="Heyl A."/>
            <person name="Rumpler F."/>
            <person name="Villalobos L.I.A.C."/>
            <person name="Clay J.M."/>
            <person name="Skokan R."/>
            <person name="Toyoda A."/>
            <person name="Suzuki Y."/>
            <person name="Kagoshima H."/>
            <person name="Schijlen E."/>
            <person name="Tajeshwar N."/>
            <person name="Catarino B."/>
            <person name="Hetherington A.J."/>
            <person name="Saltykova A."/>
            <person name="Bonnot C."/>
            <person name="Breuninger H."/>
            <person name="Symeonidi A."/>
            <person name="Radhakrishnan G.V."/>
            <person name="Van Nieuwerburgh F."/>
            <person name="Deforce D."/>
            <person name="Chang C."/>
            <person name="Karol K.G."/>
            <person name="Hedrich R."/>
            <person name="Ulvskov P."/>
            <person name="Glockner G."/>
            <person name="Delwiche C.F."/>
            <person name="Petrasek J."/>
            <person name="Van de Peer Y."/>
            <person name="Friml J."/>
            <person name="Beilby M."/>
            <person name="Dolan L."/>
            <person name="Kohara Y."/>
            <person name="Sugano S."/>
            <person name="Fujiyama A."/>
            <person name="Delaux P.-M."/>
            <person name="Quint M."/>
            <person name="TheiBen G."/>
            <person name="Hagemann M."/>
            <person name="Harholt J."/>
            <person name="Dunand C."/>
            <person name="Zachgo S."/>
            <person name="Langdale J."/>
            <person name="Maumus F."/>
            <person name="Straeten D.V.D."/>
            <person name="Gould S.B."/>
            <person name="Rensing S.A."/>
        </authorList>
    </citation>
    <scope>NUCLEOTIDE SEQUENCE [LARGE SCALE GENOMIC DNA]</scope>
    <source>
        <strain evidence="2 3">S276</strain>
    </source>
</reference>
<feature type="compositionally biased region" description="Basic and acidic residues" evidence="1">
    <location>
        <begin position="1"/>
        <end position="23"/>
    </location>
</feature>
<dbReference type="Gramene" id="GBG77855">
    <property type="protein sequence ID" value="GBG77855"/>
    <property type="gene ID" value="CBR_g25786"/>
</dbReference>
<proteinExistence type="predicted"/>
<sequence length="215" mass="24130">MKDQERIQEQLKAETARDAEATKAELPALLGRQLIANRDDARREEARMMSTPPSSRRREARDDELGEVDDINEEIRRLYTLREKRPRGKTSVADGAGFRQPTFDTDSSTVDDAHTRAECSRQAEDRRRKVSDGGGPDGILHYIIEQRRALEGLRHDQLKKICADERLHYCTTGPSIDQIIAARTRLAYEGFVLVPAQAATASPPHSPENAESNPA</sequence>
<evidence type="ECO:0000313" key="3">
    <source>
        <dbReference type="Proteomes" id="UP000265515"/>
    </source>
</evidence>
<comment type="caution">
    <text evidence="2">The sequence shown here is derived from an EMBL/GenBank/DDBJ whole genome shotgun (WGS) entry which is preliminary data.</text>
</comment>
<dbReference type="AlphaFoldDB" id="A0A388L6B8"/>
<organism evidence="2 3">
    <name type="scientific">Chara braunii</name>
    <name type="common">Braun's stonewort</name>
    <dbReference type="NCBI Taxonomy" id="69332"/>
    <lineage>
        <taxon>Eukaryota</taxon>
        <taxon>Viridiplantae</taxon>
        <taxon>Streptophyta</taxon>
        <taxon>Charophyceae</taxon>
        <taxon>Charales</taxon>
        <taxon>Characeae</taxon>
        <taxon>Chara</taxon>
    </lineage>
</organism>
<name>A0A388L6B8_CHABU</name>
<feature type="compositionally biased region" description="Basic and acidic residues" evidence="1">
    <location>
        <begin position="111"/>
        <end position="131"/>
    </location>
</feature>
<dbReference type="EMBL" id="BFEA01000279">
    <property type="protein sequence ID" value="GBG77855.1"/>
    <property type="molecule type" value="Genomic_DNA"/>
</dbReference>
<evidence type="ECO:0000313" key="2">
    <source>
        <dbReference type="EMBL" id="GBG77855.1"/>
    </source>
</evidence>
<gene>
    <name evidence="2" type="ORF">CBR_g25786</name>
</gene>